<evidence type="ECO:0000256" key="1">
    <source>
        <dbReference type="SAM" id="MobiDB-lite"/>
    </source>
</evidence>
<dbReference type="EMBL" id="JAANIT010000338">
    <property type="protein sequence ID" value="KAG1548828.1"/>
    <property type="molecule type" value="Genomic_DNA"/>
</dbReference>
<gene>
    <name evidence="2" type="ORF">G6F51_003433</name>
</gene>
<feature type="region of interest" description="Disordered" evidence="1">
    <location>
        <begin position="109"/>
        <end position="141"/>
    </location>
</feature>
<organism evidence="2 3">
    <name type="scientific">Rhizopus oryzae</name>
    <name type="common">Mucormycosis agent</name>
    <name type="synonym">Rhizopus arrhizus var. delemar</name>
    <dbReference type="NCBI Taxonomy" id="64495"/>
    <lineage>
        <taxon>Eukaryota</taxon>
        <taxon>Fungi</taxon>
        <taxon>Fungi incertae sedis</taxon>
        <taxon>Mucoromycota</taxon>
        <taxon>Mucoromycotina</taxon>
        <taxon>Mucoromycetes</taxon>
        <taxon>Mucorales</taxon>
        <taxon>Mucorineae</taxon>
        <taxon>Rhizopodaceae</taxon>
        <taxon>Rhizopus</taxon>
    </lineage>
</organism>
<name>A0A9P6YIK1_RHIOR</name>
<accession>A0A9P6YIK1</accession>
<protein>
    <submittedName>
        <fullName evidence="2">Uncharacterized protein</fullName>
    </submittedName>
</protein>
<evidence type="ECO:0000313" key="2">
    <source>
        <dbReference type="EMBL" id="KAG1548828.1"/>
    </source>
</evidence>
<sequence>MTNSAINPDDILSFDTDDLSRLSLSISSPIPSCSTWAVPKENTSTANSGDFGVQCSHEVNTMIRLETLQRKLETQGMATLLAPMTIDRPYSESMMPIKRARPLRIRFGPRPKMISSKGKLPKKAGAVFPPHSPPPPRPSRSLKSVVSKIFLYK</sequence>
<dbReference type="Proteomes" id="UP000717996">
    <property type="component" value="Unassembled WGS sequence"/>
</dbReference>
<proteinExistence type="predicted"/>
<comment type="caution">
    <text evidence="2">The sequence shown here is derived from an EMBL/GenBank/DDBJ whole genome shotgun (WGS) entry which is preliminary data.</text>
</comment>
<evidence type="ECO:0000313" key="3">
    <source>
        <dbReference type="Proteomes" id="UP000717996"/>
    </source>
</evidence>
<reference evidence="2" key="1">
    <citation type="journal article" date="2020" name="Microb. Genom.">
        <title>Genetic diversity of clinical and environmental Mucorales isolates obtained from an investigation of mucormycosis cases among solid organ transplant recipients.</title>
        <authorList>
            <person name="Nguyen M.H."/>
            <person name="Kaul D."/>
            <person name="Muto C."/>
            <person name="Cheng S.J."/>
            <person name="Richter R.A."/>
            <person name="Bruno V.M."/>
            <person name="Liu G."/>
            <person name="Beyhan S."/>
            <person name="Sundermann A.J."/>
            <person name="Mounaud S."/>
            <person name="Pasculle A.W."/>
            <person name="Nierman W.C."/>
            <person name="Driscoll E."/>
            <person name="Cumbie R."/>
            <person name="Clancy C.J."/>
            <person name="Dupont C.L."/>
        </authorList>
    </citation>
    <scope>NUCLEOTIDE SEQUENCE</scope>
    <source>
        <strain evidence="2">GL16</strain>
    </source>
</reference>
<dbReference type="OrthoDB" id="2260033at2759"/>
<dbReference type="AlphaFoldDB" id="A0A9P6YIK1"/>